<reference evidence="11" key="1">
    <citation type="journal article" date="2018" name="Nat. Microbiol.">
        <title>Leveraging single-cell genomics to expand the fungal tree of life.</title>
        <authorList>
            <person name="Ahrendt S.R."/>
            <person name="Quandt C.A."/>
            <person name="Ciobanu D."/>
            <person name="Clum A."/>
            <person name="Salamov A."/>
            <person name="Andreopoulos B."/>
            <person name="Cheng J.F."/>
            <person name="Woyke T."/>
            <person name="Pelin A."/>
            <person name="Henrissat B."/>
            <person name="Reynolds N.K."/>
            <person name="Benny G.L."/>
            <person name="Smith M.E."/>
            <person name="James T.Y."/>
            <person name="Grigoriev I.V."/>
        </authorList>
    </citation>
    <scope>NUCLEOTIDE SEQUENCE [LARGE SCALE GENOMIC DNA]</scope>
    <source>
        <strain evidence="11">Baker2002</strain>
    </source>
</reference>
<dbReference type="PROSITE" id="PS50157">
    <property type="entry name" value="ZINC_FINGER_C2H2_2"/>
    <property type="match status" value="2"/>
</dbReference>
<dbReference type="Proteomes" id="UP000268321">
    <property type="component" value="Unassembled WGS sequence"/>
</dbReference>
<accession>A0A4P9Z7V3</accession>
<dbReference type="PANTHER" id="PTHR40626:SF34">
    <property type="entry name" value="ZINC FINGER PROTEIN YGR067C"/>
    <property type="match status" value="1"/>
</dbReference>
<keyword evidence="5" id="KW-0862">Zinc</keyword>
<dbReference type="GO" id="GO:0000981">
    <property type="term" value="F:DNA-binding transcription factor activity, RNA polymerase II-specific"/>
    <property type="evidence" value="ECO:0007669"/>
    <property type="project" value="InterPro"/>
</dbReference>
<evidence type="ECO:0000313" key="11">
    <source>
        <dbReference type="Proteomes" id="UP000268321"/>
    </source>
</evidence>
<feature type="region of interest" description="Disordered" evidence="8">
    <location>
        <begin position="66"/>
        <end position="117"/>
    </location>
</feature>
<gene>
    <name evidence="10" type="ORF">METBISCDRAFT_6277</name>
</gene>
<evidence type="ECO:0000256" key="1">
    <source>
        <dbReference type="ARBA" id="ARBA00004123"/>
    </source>
</evidence>
<keyword evidence="3" id="KW-0677">Repeat</keyword>
<feature type="non-terminal residue" evidence="10">
    <location>
        <position position="613"/>
    </location>
</feature>
<dbReference type="SUPFAM" id="SSF57667">
    <property type="entry name" value="beta-beta-alpha zinc fingers"/>
    <property type="match status" value="1"/>
</dbReference>
<sequence>MAAPQKKYICTFCARAFTRSEHKQRHERSHTNEKPFHCLYCSSAFVRRDLLQRHCRTVHRIHLVPRKGGREKDPAANAASSVPPALPSNKVFDAPVSPGHADTRSTSEKKPARKPSVSGDVNIIASARVLLQLAPHKTEPSDLVSGVSDVPILPGSLSSDKLLQAAKILEHLCNMVDLNVSIAEMFLLGYSTISKDPVILRSKSPCQESDYLYNYLHEAPFTDFDIGVGYTITAIGAINMSAGSGEASKVAKELANKAWTFFLEYLLPLYTLVENQLEALKNMYLLVHTYLKYFGKDLMIDKLDEATSSIMEKFTGMQEPRAKELLQPYMEIIWNIYILVSKHKVDLPPSRFFAWLSTQTIDANFLLSHYMLAFPKEAFPSDDLFLAEIIACTFSNEVNNLNYRNTLAIYSSKVELHAALLLGLESLVNNTTHDTKSYDIFNLLQSKVLKGCPDLMQTYLKQHICKISAPFQWQFFILALRVVDFGGATQSFVRDNKQGQFDIFGKSLINYLDYATAQDLRKTKNMSDMYVSSLSILSFSMVFNSKMLHMKSYAAAFDLNCISDMEANTLATLVLEWYLSVIKTLILMLNLLSNDDLERAISESLFVQGLLYV</sequence>
<feature type="domain" description="C2H2-type" evidence="9">
    <location>
        <begin position="8"/>
        <end position="35"/>
    </location>
</feature>
<dbReference type="InterPro" id="IPR013087">
    <property type="entry name" value="Znf_C2H2_type"/>
</dbReference>
<feature type="compositionally biased region" description="Basic and acidic residues" evidence="8">
    <location>
        <begin position="101"/>
        <end position="110"/>
    </location>
</feature>
<comment type="subcellular location">
    <subcellularLocation>
        <location evidence="1">Nucleus</location>
    </subcellularLocation>
</comment>
<dbReference type="SMART" id="SM00355">
    <property type="entry name" value="ZnF_C2H2"/>
    <property type="match status" value="2"/>
</dbReference>
<evidence type="ECO:0000256" key="6">
    <source>
        <dbReference type="ARBA" id="ARBA00023242"/>
    </source>
</evidence>
<keyword evidence="2" id="KW-0479">Metal-binding</keyword>
<dbReference type="GO" id="GO:0008270">
    <property type="term" value="F:zinc ion binding"/>
    <property type="evidence" value="ECO:0007669"/>
    <property type="project" value="UniProtKB-KW"/>
</dbReference>
<protein>
    <recommendedName>
        <fullName evidence="9">C2H2-type domain-containing protein</fullName>
    </recommendedName>
</protein>
<dbReference type="GO" id="GO:0005634">
    <property type="term" value="C:nucleus"/>
    <property type="evidence" value="ECO:0007669"/>
    <property type="project" value="UniProtKB-SubCell"/>
</dbReference>
<dbReference type="OrthoDB" id="654211at2759"/>
<feature type="domain" description="C2H2-type" evidence="9">
    <location>
        <begin position="36"/>
        <end position="59"/>
    </location>
</feature>
<evidence type="ECO:0000256" key="4">
    <source>
        <dbReference type="ARBA" id="ARBA00022771"/>
    </source>
</evidence>
<keyword evidence="6" id="KW-0539">Nucleus</keyword>
<dbReference type="InterPro" id="IPR036236">
    <property type="entry name" value="Znf_C2H2_sf"/>
</dbReference>
<organism evidence="10 11">
    <name type="scientific">Metschnikowia bicuspidata</name>
    <dbReference type="NCBI Taxonomy" id="27322"/>
    <lineage>
        <taxon>Eukaryota</taxon>
        <taxon>Fungi</taxon>
        <taxon>Dikarya</taxon>
        <taxon>Ascomycota</taxon>
        <taxon>Saccharomycotina</taxon>
        <taxon>Pichiomycetes</taxon>
        <taxon>Metschnikowiaceae</taxon>
        <taxon>Metschnikowia</taxon>
    </lineage>
</organism>
<dbReference type="PROSITE" id="PS00028">
    <property type="entry name" value="ZINC_FINGER_C2H2_1"/>
    <property type="match status" value="2"/>
</dbReference>
<dbReference type="Gene3D" id="3.30.160.60">
    <property type="entry name" value="Classic Zinc Finger"/>
    <property type="match status" value="2"/>
</dbReference>
<keyword evidence="11" id="KW-1185">Reference proteome</keyword>
<dbReference type="GO" id="GO:0000978">
    <property type="term" value="F:RNA polymerase II cis-regulatory region sequence-specific DNA binding"/>
    <property type="evidence" value="ECO:0007669"/>
    <property type="project" value="InterPro"/>
</dbReference>
<proteinExistence type="predicted"/>
<dbReference type="PANTHER" id="PTHR40626">
    <property type="entry name" value="MIP31509P"/>
    <property type="match status" value="1"/>
</dbReference>
<evidence type="ECO:0000256" key="3">
    <source>
        <dbReference type="ARBA" id="ARBA00022737"/>
    </source>
</evidence>
<dbReference type="EMBL" id="ML004592">
    <property type="protein sequence ID" value="RKP28783.1"/>
    <property type="molecule type" value="Genomic_DNA"/>
</dbReference>
<evidence type="ECO:0000256" key="7">
    <source>
        <dbReference type="PROSITE-ProRule" id="PRU00042"/>
    </source>
</evidence>
<evidence type="ECO:0000256" key="5">
    <source>
        <dbReference type="ARBA" id="ARBA00022833"/>
    </source>
</evidence>
<dbReference type="InterPro" id="IPR051059">
    <property type="entry name" value="VerF-like"/>
</dbReference>
<evidence type="ECO:0000259" key="9">
    <source>
        <dbReference type="PROSITE" id="PS50157"/>
    </source>
</evidence>
<evidence type="ECO:0000256" key="2">
    <source>
        <dbReference type="ARBA" id="ARBA00022723"/>
    </source>
</evidence>
<dbReference type="GO" id="GO:0000785">
    <property type="term" value="C:chromatin"/>
    <property type="evidence" value="ECO:0007669"/>
    <property type="project" value="TreeGrafter"/>
</dbReference>
<dbReference type="AlphaFoldDB" id="A0A4P9Z7V3"/>
<keyword evidence="4 7" id="KW-0863">Zinc-finger</keyword>
<evidence type="ECO:0000313" key="10">
    <source>
        <dbReference type="EMBL" id="RKP28783.1"/>
    </source>
</evidence>
<evidence type="ECO:0000256" key="8">
    <source>
        <dbReference type="SAM" id="MobiDB-lite"/>
    </source>
</evidence>
<name>A0A4P9Z7V3_9ASCO</name>